<accession>A0AAJ5EFV3</accession>
<evidence type="ECO:0000313" key="4">
    <source>
        <dbReference type="Proteomes" id="UP000296883"/>
    </source>
</evidence>
<dbReference type="Proteomes" id="UP000297725">
    <property type="component" value="Unassembled WGS sequence"/>
</dbReference>
<sequence length="500" mass="56267">MYSVILKQANSDSSTEIHSPLVNSQKLDDAKINKAVDSIDSFVFSIYQNHANYSELKSFTSLIEVINTKLNQSIFKGRVLYEEDGTSSDGLTSKTITCEGELGFLHDSYQQWGKWQNMSPEQFFKKLIDVHNGQVESYKQFKVGRVNVTNSTDNVYRYTADDQSTYDTIKDKLIDRLGGELQIRYENGVRYLDYLVEVGEVGNQSIELTKNLMSISRAVDPSDIITVLKPLGARIEKDDDNTDASQPRITISDVNNGSPYLRDETKIKQFGLKVGVQVWDDVNKADTLKTKGNDFLKTQKTALTQYQVDAIDLSPLMLVDSFQCGWKYQAINPLMGLNEQIRVVSQSIDINDVTKSSLSIGDKFLTQEQYNQKILSQAKAALSLASEQSNYVQGLSSTIQNTQNQVLELNELVNVGSTQVSSQIQEIMDSLNDIVGTIPSAETIASLIQTQNLFDEFRQTQYLINQNQATVNDNQYMLNADFETRLQLLEGGEEVEQSKR</sequence>
<dbReference type="EMBL" id="CP038865">
    <property type="protein sequence ID" value="QCA28261.1"/>
    <property type="molecule type" value="Genomic_DNA"/>
</dbReference>
<dbReference type="InterPro" id="IPR010572">
    <property type="entry name" value="Tail_dom"/>
</dbReference>
<name>A0AAJ5EFV3_9ENTE</name>
<protein>
    <submittedName>
        <fullName evidence="3">Lysin</fullName>
    </submittedName>
</protein>
<reference evidence="2 4" key="2">
    <citation type="journal article" date="2020" name="Int. J. Syst. Evol. Microbiol.">
        <title>Vagococcus xieshaowenii sp. nov., isolated from snow finch (Montifringilla taczanowskii) cloacal content.</title>
        <authorList>
            <person name="Ge Y."/>
            <person name="Yang J."/>
            <person name="Lai X.H."/>
            <person name="Zhang G."/>
            <person name="Jin D."/>
            <person name="Lu S."/>
            <person name="Wang B."/>
            <person name="Huang Y."/>
            <person name="Huang Y."/>
            <person name="Ren Z."/>
            <person name="Zhang X."/>
            <person name="Xu J."/>
        </authorList>
    </citation>
    <scope>NUCLEOTIDE SEQUENCE [LARGE SCALE GENOMIC DNA]</scope>
    <source>
        <strain evidence="2">Personal::cf-49</strain>
        <strain evidence="4">personal::cf-49</strain>
    </source>
</reference>
<dbReference type="EMBL" id="SRHU01000018">
    <property type="protein sequence ID" value="TFZ41916.1"/>
    <property type="molecule type" value="Genomic_DNA"/>
</dbReference>
<dbReference type="AlphaFoldDB" id="A0AAJ5EFV3"/>
<dbReference type="Pfam" id="PF06605">
    <property type="entry name" value="Prophage_tail"/>
    <property type="match status" value="1"/>
</dbReference>
<gene>
    <name evidence="3" type="ORF">E4031_04805</name>
    <name evidence="2" type="ORF">E4Z98_02625</name>
</gene>
<evidence type="ECO:0000313" key="5">
    <source>
        <dbReference type="Proteomes" id="UP000297725"/>
    </source>
</evidence>
<evidence type="ECO:0000313" key="3">
    <source>
        <dbReference type="EMBL" id="TFZ41916.1"/>
    </source>
</evidence>
<dbReference type="RefSeq" id="WP_135254304.1">
    <property type="nucleotide sequence ID" value="NZ_CP038865.1"/>
</dbReference>
<evidence type="ECO:0000313" key="2">
    <source>
        <dbReference type="EMBL" id="QCA28261.1"/>
    </source>
</evidence>
<dbReference type="Proteomes" id="UP000296883">
    <property type="component" value="Chromosome"/>
</dbReference>
<organism evidence="3 5">
    <name type="scientific">Vagococcus xieshaowenii</name>
    <dbReference type="NCBI Taxonomy" id="2562451"/>
    <lineage>
        <taxon>Bacteria</taxon>
        <taxon>Bacillati</taxon>
        <taxon>Bacillota</taxon>
        <taxon>Bacilli</taxon>
        <taxon>Lactobacillales</taxon>
        <taxon>Enterococcaceae</taxon>
        <taxon>Vagococcus</taxon>
    </lineage>
</organism>
<feature type="domain" description="Tail spike" evidence="1">
    <location>
        <begin position="108"/>
        <end position="373"/>
    </location>
</feature>
<reference evidence="3 5" key="1">
    <citation type="submission" date="2019-03" db="EMBL/GenBank/DDBJ databases">
        <title>Vagococcus sp. was isolated fron gut of Carduelis flavirostris.</title>
        <authorList>
            <person name="Ge Y."/>
        </authorList>
    </citation>
    <scope>NUCLEOTIDE SEQUENCE [LARGE SCALE GENOMIC DNA]</scope>
    <source>
        <strain evidence="3 5">CF-210</strain>
    </source>
</reference>
<evidence type="ECO:0000259" key="1">
    <source>
        <dbReference type="Pfam" id="PF06605"/>
    </source>
</evidence>
<keyword evidence="4" id="KW-1185">Reference proteome</keyword>
<proteinExistence type="predicted"/>